<sequence length="200" mass="21612">MQVNPLSVTGAYEFVPDLFPDRRGFFAAPYQEQAFTRAVGRPLFGVAQSGHSRSRKGVARGIHFTSAPPGMATYVHCARGRVQDFAVDLRVGSPTFGRWDTRVLDSERCNAVYLPTGMGHAFLALEEESTVCYLLSEGYVPENEHAISLFDDAIGLPVPADTEVVLSDRDRSAVSLASALSAGLLPSYAACLRLEESSAP</sequence>
<evidence type="ECO:0000313" key="4">
    <source>
        <dbReference type="EMBL" id="NKZ01364.1"/>
    </source>
</evidence>
<dbReference type="SUPFAM" id="SSF51182">
    <property type="entry name" value="RmlC-like cupins"/>
    <property type="match status" value="1"/>
</dbReference>
<gene>
    <name evidence="4" type="ORF">HGB44_27365</name>
</gene>
<dbReference type="PANTHER" id="PTHR21047:SF2">
    <property type="entry name" value="THYMIDINE DIPHOSPHO-4-KETO-RHAMNOSE 3,5-EPIMERASE"/>
    <property type="match status" value="1"/>
</dbReference>
<dbReference type="CDD" id="cd00438">
    <property type="entry name" value="cupin_RmlC"/>
    <property type="match status" value="1"/>
</dbReference>
<comment type="caution">
    <text evidence="4">The sequence shown here is derived from an EMBL/GenBank/DDBJ whole genome shotgun (WGS) entry which is preliminary data.</text>
</comment>
<dbReference type="Proteomes" id="UP000553209">
    <property type="component" value="Unassembled WGS sequence"/>
</dbReference>
<dbReference type="InterPro" id="IPR011051">
    <property type="entry name" value="RmlC_Cupin_sf"/>
</dbReference>
<dbReference type="InterPro" id="IPR014710">
    <property type="entry name" value="RmlC-like_jellyroll"/>
</dbReference>
<feature type="active site" description="Proton acceptor" evidence="2">
    <location>
        <position position="63"/>
    </location>
</feature>
<name>A0A7X6RT51_9ACTN</name>
<dbReference type="GO" id="GO:0008830">
    <property type="term" value="F:dTDP-4-dehydrorhamnose 3,5-epimerase activity"/>
    <property type="evidence" value="ECO:0007669"/>
    <property type="project" value="InterPro"/>
</dbReference>
<dbReference type="InterPro" id="IPR000888">
    <property type="entry name" value="RmlC-like"/>
</dbReference>
<accession>A0A7X6RT51</accession>
<reference evidence="4 5" key="1">
    <citation type="submission" date="2020-04" db="EMBL/GenBank/DDBJ databases">
        <title>MicrobeNet Type strains.</title>
        <authorList>
            <person name="Nicholson A.C."/>
        </authorList>
    </citation>
    <scope>NUCLEOTIDE SEQUENCE [LARGE SCALE GENOMIC DNA]</scope>
    <source>
        <strain evidence="4 5">ATCC 23612</strain>
    </source>
</reference>
<evidence type="ECO:0000256" key="1">
    <source>
        <dbReference type="ARBA" id="ARBA00010154"/>
    </source>
</evidence>
<proteinExistence type="inferred from homology"/>
<dbReference type="GO" id="GO:0000271">
    <property type="term" value="P:polysaccharide biosynthetic process"/>
    <property type="evidence" value="ECO:0007669"/>
    <property type="project" value="TreeGrafter"/>
</dbReference>
<protein>
    <submittedName>
        <fullName evidence="4">dTDP-4-keto-6-deoxy-D-glucose epimerase</fullName>
    </submittedName>
</protein>
<organism evidence="4 5">
    <name type="scientific">Nocardiopsis alborubida</name>
    <dbReference type="NCBI Taxonomy" id="146802"/>
    <lineage>
        <taxon>Bacteria</taxon>
        <taxon>Bacillati</taxon>
        <taxon>Actinomycetota</taxon>
        <taxon>Actinomycetes</taxon>
        <taxon>Streptosporangiales</taxon>
        <taxon>Nocardiopsidaceae</taxon>
        <taxon>Nocardiopsis</taxon>
    </lineage>
</organism>
<dbReference type="EMBL" id="JAAXPG010000035">
    <property type="protein sequence ID" value="NKZ01364.1"/>
    <property type="molecule type" value="Genomic_DNA"/>
</dbReference>
<dbReference type="PANTHER" id="PTHR21047">
    <property type="entry name" value="DTDP-6-DEOXY-D-GLUCOSE-3,5 EPIMERASE"/>
    <property type="match status" value="1"/>
</dbReference>
<evidence type="ECO:0000313" key="5">
    <source>
        <dbReference type="Proteomes" id="UP000553209"/>
    </source>
</evidence>
<dbReference type="GO" id="GO:0005829">
    <property type="term" value="C:cytosol"/>
    <property type="evidence" value="ECO:0007669"/>
    <property type="project" value="TreeGrafter"/>
</dbReference>
<comment type="similarity">
    <text evidence="1">Belongs to the dTDP-4-dehydrorhamnose 3,5-epimerase family.</text>
</comment>
<keyword evidence="5" id="KW-1185">Reference proteome</keyword>
<feature type="site" description="Participates in a stacking interaction with the thymidine ring of dTDP-4-oxo-6-deoxyglucose" evidence="3">
    <location>
        <position position="139"/>
    </location>
</feature>
<dbReference type="Gene3D" id="2.60.120.10">
    <property type="entry name" value="Jelly Rolls"/>
    <property type="match status" value="1"/>
</dbReference>
<feature type="active site" description="Proton donor" evidence="2">
    <location>
        <position position="133"/>
    </location>
</feature>
<evidence type="ECO:0000256" key="2">
    <source>
        <dbReference type="PIRSR" id="PIRSR600888-1"/>
    </source>
</evidence>
<evidence type="ECO:0000256" key="3">
    <source>
        <dbReference type="PIRSR" id="PIRSR600888-3"/>
    </source>
</evidence>
<dbReference type="RefSeq" id="WP_061083193.1">
    <property type="nucleotide sequence ID" value="NZ_JAAXPG010000035.1"/>
</dbReference>
<dbReference type="AlphaFoldDB" id="A0A7X6RT51"/>
<dbReference type="Pfam" id="PF00908">
    <property type="entry name" value="dTDP_sugar_isom"/>
    <property type="match status" value="1"/>
</dbReference>
<dbReference type="GO" id="GO:0019305">
    <property type="term" value="P:dTDP-rhamnose biosynthetic process"/>
    <property type="evidence" value="ECO:0007669"/>
    <property type="project" value="TreeGrafter"/>
</dbReference>